<reference evidence="2 3" key="1">
    <citation type="submission" date="2018-11" db="EMBL/GenBank/DDBJ databases">
        <title>Microbial catabolism of amino acid.</title>
        <authorList>
            <person name="Hibi M."/>
            <person name="Ogawa J."/>
        </authorList>
    </citation>
    <scope>NUCLEOTIDE SEQUENCE [LARGE SCALE GENOMIC DNA]</scope>
    <source>
        <strain evidence="2 3">C31-06</strain>
    </source>
</reference>
<name>A0A402C8S1_RHOWR</name>
<gene>
    <name evidence="2" type="ORF">Rhow_003643</name>
</gene>
<feature type="region of interest" description="Disordered" evidence="1">
    <location>
        <begin position="90"/>
        <end position="127"/>
    </location>
</feature>
<proteinExistence type="predicted"/>
<keyword evidence="3" id="KW-1185">Reference proteome</keyword>
<dbReference type="Proteomes" id="UP000287519">
    <property type="component" value="Unassembled WGS sequence"/>
</dbReference>
<evidence type="ECO:0000313" key="2">
    <source>
        <dbReference type="EMBL" id="GCE40000.1"/>
    </source>
</evidence>
<comment type="caution">
    <text evidence="2">The sequence shown here is derived from an EMBL/GenBank/DDBJ whole genome shotgun (WGS) entry which is preliminary data.</text>
</comment>
<dbReference type="AlphaFoldDB" id="A0A402C8S1"/>
<dbReference type="EMBL" id="BHYM01000034">
    <property type="protein sequence ID" value="GCE40000.1"/>
    <property type="molecule type" value="Genomic_DNA"/>
</dbReference>
<evidence type="ECO:0000256" key="1">
    <source>
        <dbReference type="SAM" id="MobiDB-lite"/>
    </source>
</evidence>
<sequence>MTPPARGQPYRIGRHASTEESDRSVALCAALPDAPISECNEFITSPWGTFLPQKFPDPYFQVTCAPLIPDIAVTGWISRPGYTESPFTVEDGFPRRPDPQPAQTDAATGVFRPPVAAPDPYSLVPDT</sequence>
<accession>A0A402C8S1</accession>
<organism evidence="2 3">
    <name type="scientific">Rhodococcus wratislaviensis</name>
    <name type="common">Tsukamurella wratislaviensis</name>
    <dbReference type="NCBI Taxonomy" id="44752"/>
    <lineage>
        <taxon>Bacteria</taxon>
        <taxon>Bacillati</taxon>
        <taxon>Actinomycetota</taxon>
        <taxon>Actinomycetes</taxon>
        <taxon>Mycobacteriales</taxon>
        <taxon>Nocardiaceae</taxon>
        <taxon>Rhodococcus</taxon>
    </lineage>
</organism>
<evidence type="ECO:0000313" key="3">
    <source>
        <dbReference type="Proteomes" id="UP000287519"/>
    </source>
</evidence>
<feature type="region of interest" description="Disordered" evidence="1">
    <location>
        <begin position="1"/>
        <end position="21"/>
    </location>
</feature>
<protein>
    <submittedName>
        <fullName evidence="2">Uncharacterized protein</fullName>
    </submittedName>
</protein>